<organism evidence="2 3">
    <name type="scientific">Draconibacterium aestuarii</name>
    <dbReference type="NCBI Taxonomy" id="2998507"/>
    <lineage>
        <taxon>Bacteria</taxon>
        <taxon>Pseudomonadati</taxon>
        <taxon>Bacteroidota</taxon>
        <taxon>Bacteroidia</taxon>
        <taxon>Marinilabiliales</taxon>
        <taxon>Prolixibacteraceae</taxon>
        <taxon>Draconibacterium</taxon>
    </lineage>
</organism>
<sequence>MTKKGMILILAIAVIFGACITQDERDNNLAQNDMEAIKQVLEDYKTSINQADTTLAAFFWQTTPEVSFIHPKGHEKGWEEIKSGIYEMFGSRFSKRDLKSYNESVQIYGDMAVIEFYWIFDAIFSGENPELMQSKGRETQVMKKIGEEWQIVHVHYSGMPKTGEREGF</sequence>
<dbReference type="Proteomes" id="UP001145087">
    <property type="component" value="Unassembled WGS sequence"/>
</dbReference>
<dbReference type="SUPFAM" id="SSF54427">
    <property type="entry name" value="NTF2-like"/>
    <property type="match status" value="1"/>
</dbReference>
<dbReference type="AlphaFoldDB" id="A0A9X3F493"/>
<dbReference type="EMBL" id="JAPOHD010000008">
    <property type="protein sequence ID" value="MCY1719552.1"/>
    <property type="molecule type" value="Genomic_DNA"/>
</dbReference>
<dbReference type="PROSITE" id="PS51257">
    <property type="entry name" value="PROKAR_LIPOPROTEIN"/>
    <property type="match status" value="1"/>
</dbReference>
<comment type="caution">
    <text evidence="2">The sequence shown here is derived from an EMBL/GenBank/DDBJ whole genome shotgun (WGS) entry which is preliminary data.</text>
</comment>
<proteinExistence type="predicted"/>
<protein>
    <submittedName>
        <fullName evidence="2">Nuclear transport factor 2 family protein</fullName>
    </submittedName>
</protein>
<keyword evidence="3" id="KW-1185">Reference proteome</keyword>
<dbReference type="Gene3D" id="3.10.450.50">
    <property type="match status" value="1"/>
</dbReference>
<evidence type="ECO:0000313" key="2">
    <source>
        <dbReference type="EMBL" id="MCY1719552.1"/>
    </source>
</evidence>
<dbReference type="InterPro" id="IPR027843">
    <property type="entry name" value="DUF4440"/>
</dbReference>
<gene>
    <name evidence="2" type="ORF">OU798_04315</name>
</gene>
<evidence type="ECO:0000313" key="3">
    <source>
        <dbReference type="Proteomes" id="UP001145087"/>
    </source>
</evidence>
<reference evidence="2" key="1">
    <citation type="submission" date="2022-11" db="EMBL/GenBank/DDBJ databases">
        <title>Marilongibacter aestuarii gen. nov., sp. nov., isolated from tidal flat sediment.</title>
        <authorList>
            <person name="Jiayan W."/>
        </authorList>
    </citation>
    <scope>NUCLEOTIDE SEQUENCE</scope>
    <source>
        <strain evidence="2">Z1-6</strain>
    </source>
</reference>
<dbReference type="RefSeq" id="WP_343331890.1">
    <property type="nucleotide sequence ID" value="NZ_JAPOHD010000008.1"/>
</dbReference>
<name>A0A9X3F493_9BACT</name>
<evidence type="ECO:0000259" key="1">
    <source>
        <dbReference type="Pfam" id="PF14534"/>
    </source>
</evidence>
<dbReference type="Pfam" id="PF14534">
    <property type="entry name" value="DUF4440"/>
    <property type="match status" value="1"/>
</dbReference>
<feature type="domain" description="DUF4440" evidence="1">
    <location>
        <begin position="37"/>
        <end position="151"/>
    </location>
</feature>
<dbReference type="InterPro" id="IPR032710">
    <property type="entry name" value="NTF2-like_dom_sf"/>
</dbReference>
<accession>A0A9X3F493</accession>